<comment type="caution">
    <text evidence="1">The sequence shown here is derived from an EMBL/GenBank/DDBJ whole genome shotgun (WGS) entry which is preliminary data.</text>
</comment>
<dbReference type="GO" id="GO:0016020">
    <property type="term" value="C:membrane"/>
    <property type="evidence" value="ECO:0007669"/>
    <property type="project" value="TreeGrafter"/>
</dbReference>
<name>A0A7I7R547_9MYCO</name>
<dbReference type="SUPFAM" id="SSF53474">
    <property type="entry name" value="alpha/beta-Hydrolases"/>
    <property type="match status" value="1"/>
</dbReference>
<evidence type="ECO:0000313" key="2">
    <source>
        <dbReference type="Proteomes" id="UP000192320"/>
    </source>
</evidence>
<organism evidence="1 2">
    <name type="scientific">Mycolicibacter minnesotensis</name>
    <dbReference type="NCBI Taxonomy" id="1118379"/>
    <lineage>
        <taxon>Bacteria</taxon>
        <taxon>Bacillati</taxon>
        <taxon>Actinomycetota</taxon>
        <taxon>Actinomycetes</taxon>
        <taxon>Mycobacteriales</taxon>
        <taxon>Mycobacteriaceae</taxon>
        <taxon>Mycolicibacter</taxon>
    </lineage>
</organism>
<dbReference type="EMBL" id="MVHZ01000011">
    <property type="protein sequence ID" value="ORB00383.1"/>
    <property type="molecule type" value="Genomic_DNA"/>
</dbReference>
<dbReference type="GO" id="GO:0016787">
    <property type="term" value="F:hydrolase activity"/>
    <property type="evidence" value="ECO:0007669"/>
    <property type="project" value="UniProtKB-KW"/>
</dbReference>
<accession>A0A7I7R547</accession>
<dbReference type="InterPro" id="IPR050266">
    <property type="entry name" value="AB_hydrolase_sf"/>
</dbReference>
<dbReference type="PRINTS" id="PR00111">
    <property type="entry name" value="ABHYDROLASE"/>
</dbReference>
<dbReference type="InterPro" id="IPR000073">
    <property type="entry name" value="AB_hydrolase_1"/>
</dbReference>
<dbReference type="Pfam" id="PF00561">
    <property type="entry name" value="Abhydrolase_1"/>
    <property type="match status" value="1"/>
</dbReference>
<proteinExistence type="predicted"/>
<dbReference type="OrthoDB" id="5495375at2"/>
<dbReference type="AlphaFoldDB" id="A0A7I7R547"/>
<reference evidence="1 2" key="1">
    <citation type="submission" date="2017-02" db="EMBL/GenBank/DDBJ databases">
        <title>The new phylogeny of genus Mycobacterium.</title>
        <authorList>
            <person name="Tortoli E."/>
            <person name="Trovato A."/>
            <person name="Cirillo D.M."/>
        </authorList>
    </citation>
    <scope>NUCLEOTIDE SEQUENCE [LARGE SCALE GENOMIC DNA]</scope>
    <source>
        <strain evidence="1 2">DSM 45633</strain>
    </source>
</reference>
<dbReference type="PANTHER" id="PTHR43798">
    <property type="entry name" value="MONOACYLGLYCEROL LIPASE"/>
    <property type="match status" value="1"/>
</dbReference>
<sequence>MPRYRQRVGKRIAATVITLVLVALLATAVIAGRTTRAAEPFAEGLVLDLAGPDLNVREYGEGDDDHAIVLLHGYSASIQWWEAVAPALANQSRVIAIDLVGHGGSESPRDVTAYSAQGQATAVHQALDTLGVQHAVLVGHSMGGTVATALAESAPDLVDRVIVSDTPADQGLTAMPALGNVVCWPVLGPSVDQLRRSETIDQSSLQTGFAADFPIPAFAYRSLKRMTHNALCDAKTAGRINEQRAVADRLAALGKPVLVVWGENDVLTPTAPNVERYRAAGLQPVVIAGSGHSPLVEKPDEFISAINQFTRTSGSR</sequence>
<gene>
    <name evidence="1" type="ORF">BST33_12060</name>
</gene>
<dbReference type="InterPro" id="IPR029058">
    <property type="entry name" value="AB_hydrolase_fold"/>
</dbReference>
<dbReference type="Gene3D" id="3.40.50.1820">
    <property type="entry name" value="alpha/beta hydrolase"/>
    <property type="match status" value="1"/>
</dbReference>
<evidence type="ECO:0000313" key="1">
    <source>
        <dbReference type="EMBL" id="ORB00383.1"/>
    </source>
</evidence>
<dbReference type="Proteomes" id="UP000192320">
    <property type="component" value="Unassembled WGS sequence"/>
</dbReference>
<protein>
    <submittedName>
        <fullName evidence="1">Alpha/beta hydrolase</fullName>
    </submittedName>
</protein>
<keyword evidence="1" id="KW-0378">Hydrolase</keyword>
<keyword evidence="2" id="KW-1185">Reference proteome</keyword>
<dbReference type="PANTHER" id="PTHR43798:SF33">
    <property type="entry name" value="HYDROLASE, PUTATIVE (AFU_ORTHOLOGUE AFUA_2G14860)-RELATED"/>
    <property type="match status" value="1"/>
</dbReference>